<dbReference type="PANTHER" id="PTHR38788">
    <property type="entry name" value="CLR5 DOMAIN-CONTAINING PROTEIN"/>
    <property type="match status" value="1"/>
</dbReference>
<dbReference type="Proteomes" id="UP001322138">
    <property type="component" value="Unassembled WGS sequence"/>
</dbReference>
<dbReference type="PANTHER" id="PTHR38788:SF3">
    <property type="entry name" value="CLR5 DOMAIN-CONTAINING PROTEIN"/>
    <property type="match status" value="1"/>
</dbReference>
<keyword evidence="4" id="KW-1185">Reference proteome</keyword>
<dbReference type="RefSeq" id="XP_062729615.1">
    <property type="nucleotide sequence ID" value="XM_062880545.1"/>
</dbReference>
<evidence type="ECO:0000256" key="1">
    <source>
        <dbReference type="SAM" id="MobiDB-lite"/>
    </source>
</evidence>
<evidence type="ECO:0000259" key="2">
    <source>
        <dbReference type="Pfam" id="PF14420"/>
    </source>
</evidence>
<sequence length="277" mass="32067">MSGYYHMPLQGQHDQQHAEPSAFRPSRAEDWEPYRDIIAHLYNTMKLKDVMTEMQMTYNFKATEKQYKTQLKKWNLDTKYIKASEYMAMLQIMREREAQDPSKQTRFILRGRPVDPKDIARFEKRHQKKGTLKEGELAELQGRQNLPFFTHDHQLIYQPQNLSRTSSITLLLLSQQDMHTLQPPTTGHPLRMQPRLHTTLPRNTPIATACDPSNASTTTQGGFLPEFFNDEVQPQMGAHRRIPFFSNSSSLHLMHAYGTTVGHDLEASHLSFGGLEE</sequence>
<feature type="region of interest" description="Disordered" evidence="1">
    <location>
        <begin position="1"/>
        <end position="26"/>
    </location>
</feature>
<comment type="caution">
    <text evidence="3">The sequence shown here is derived from an EMBL/GenBank/DDBJ whole genome shotgun (WGS) entry which is preliminary data.</text>
</comment>
<reference evidence="3 4" key="1">
    <citation type="journal article" date="2023" name="bioRxiv">
        <title>High-quality genome assemblies of four members of thePodospora anserinaspecies complex.</title>
        <authorList>
            <person name="Ament-Velasquez S.L."/>
            <person name="Vogan A.A."/>
            <person name="Wallerman O."/>
            <person name="Hartmann F."/>
            <person name="Gautier V."/>
            <person name="Silar P."/>
            <person name="Giraud T."/>
            <person name="Johannesson H."/>
        </authorList>
    </citation>
    <scope>NUCLEOTIDE SEQUENCE [LARGE SCALE GENOMIC DNA]</scope>
    <source>
        <strain evidence="3 4">CBS 112042</strain>
    </source>
</reference>
<dbReference type="EMBL" id="JAFFGZ010000008">
    <property type="protein sequence ID" value="KAK4640639.1"/>
    <property type="molecule type" value="Genomic_DNA"/>
</dbReference>
<dbReference type="Pfam" id="PF14420">
    <property type="entry name" value="Clr5"/>
    <property type="match status" value="1"/>
</dbReference>
<dbReference type="GeneID" id="87900027"/>
<name>A0ABR0FA76_9PEZI</name>
<evidence type="ECO:0000313" key="4">
    <source>
        <dbReference type="Proteomes" id="UP001322138"/>
    </source>
</evidence>
<feature type="domain" description="Clr5" evidence="2">
    <location>
        <begin position="28"/>
        <end position="77"/>
    </location>
</feature>
<organism evidence="3 4">
    <name type="scientific">Podospora bellae-mahoneyi</name>
    <dbReference type="NCBI Taxonomy" id="2093777"/>
    <lineage>
        <taxon>Eukaryota</taxon>
        <taxon>Fungi</taxon>
        <taxon>Dikarya</taxon>
        <taxon>Ascomycota</taxon>
        <taxon>Pezizomycotina</taxon>
        <taxon>Sordariomycetes</taxon>
        <taxon>Sordariomycetidae</taxon>
        <taxon>Sordariales</taxon>
        <taxon>Podosporaceae</taxon>
        <taxon>Podospora</taxon>
    </lineage>
</organism>
<accession>A0ABR0FA76</accession>
<gene>
    <name evidence="3" type="ORF">QC761_600850</name>
</gene>
<proteinExistence type="predicted"/>
<evidence type="ECO:0000313" key="3">
    <source>
        <dbReference type="EMBL" id="KAK4640639.1"/>
    </source>
</evidence>
<protein>
    <recommendedName>
        <fullName evidence="2">Clr5 domain-containing protein</fullName>
    </recommendedName>
</protein>
<dbReference type="InterPro" id="IPR025676">
    <property type="entry name" value="Clr5_dom"/>
</dbReference>